<keyword evidence="9" id="KW-1185">Reference proteome</keyword>
<dbReference type="InterPro" id="IPR050109">
    <property type="entry name" value="HTH-type_TetR-like_transc_reg"/>
</dbReference>
<dbReference type="PRINTS" id="PR00455">
    <property type="entry name" value="HTHTETR"/>
</dbReference>
<evidence type="ECO:0000313" key="8">
    <source>
        <dbReference type="EMBL" id="USY17325.1"/>
    </source>
</evidence>
<gene>
    <name evidence="8" type="ORF">NE857_18410</name>
</gene>
<dbReference type="Pfam" id="PF13977">
    <property type="entry name" value="TetR_C_6"/>
    <property type="match status" value="1"/>
</dbReference>
<dbReference type="InterPro" id="IPR009057">
    <property type="entry name" value="Homeodomain-like_sf"/>
</dbReference>
<feature type="DNA-binding region" description="H-T-H motif" evidence="5">
    <location>
        <begin position="44"/>
        <end position="63"/>
    </location>
</feature>
<dbReference type="SUPFAM" id="SSF46689">
    <property type="entry name" value="Homeodomain-like"/>
    <property type="match status" value="1"/>
</dbReference>
<dbReference type="InterPro" id="IPR001647">
    <property type="entry name" value="HTH_TetR"/>
</dbReference>
<dbReference type="InterPro" id="IPR039538">
    <property type="entry name" value="BetI_C"/>
</dbReference>
<dbReference type="Gene3D" id="1.10.357.10">
    <property type="entry name" value="Tetracycline Repressor, domain 2"/>
    <property type="match status" value="1"/>
</dbReference>
<feature type="region of interest" description="Disordered" evidence="6">
    <location>
        <begin position="1"/>
        <end position="21"/>
    </location>
</feature>
<protein>
    <submittedName>
        <fullName evidence="8">TetR/AcrR family transcriptional regulator</fullName>
    </submittedName>
</protein>
<proteinExistence type="predicted"/>
<dbReference type="EMBL" id="CP099837">
    <property type="protein sequence ID" value="USY17325.1"/>
    <property type="molecule type" value="Genomic_DNA"/>
</dbReference>
<evidence type="ECO:0000256" key="4">
    <source>
        <dbReference type="ARBA" id="ARBA00023163"/>
    </source>
</evidence>
<keyword evidence="4" id="KW-0804">Transcription</keyword>
<feature type="domain" description="HTH tetR-type" evidence="7">
    <location>
        <begin position="21"/>
        <end position="81"/>
    </location>
</feature>
<name>A0ABY5D0A8_9ACTN</name>
<evidence type="ECO:0000256" key="3">
    <source>
        <dbReference type="ARBA" id="ARBA00023125"/>
    </source>
</evidence>
<evidence type="ECO:0000256" key="5">
    <source>
        <dbReference type="PROSITE-ProRule" id="PRU00335"/>
    </source>
</evidence>
<evidence type="ECO:0000256" key="6">
    <source>
        <dbReference type="SAM" id="MobiDB-lite"/>
    </source>
</evidence>
<keyword evidence="3 5" id="KW-0238">DNA-binding</keyword>
<evidence type="ECO:0000256" key="2">
    <source>
        <dbReference type="ARBA" id="ARBA00023015"/>
    </source>
</evidence>
<evidence type="ECO:0000313" key="9">
    <source>
        <dbReference type="Proteomes" id="UP001055940"/>
    </source>
</evidence>
<keyword evidence="1" id="KW-0678">Repressor</keyword>
<dbReference type="SUPFAM" id="SSF48498">
    <property type="entry name" value="Tetracyclin repressor-like, C-terminal domain"/>
    <property type="match status" value="1"/>
</dbReference>
<organism evidence="8 9">
    <name type="scientific">Nocardiopsis exhalans</name>
    <dbReference type="NCBI Taxonomy" id="163604"/>
    <lineage>
        <taxon>Bacteria</taxon>
        <taxon>Bacillati</taxon>
        <taxon>Actinomycetota</taxon>
        <taxon>Actinomycetes</taxon>
        <taxon>Streptosporangiales</taxon>
        <taxon>Nocardiopsidaceae</taxon>
        <taxon>Nocardiopsis</taxon>
    </lineage>
</organism>
<accession>A0ABY5D0A8</accession>
<dbReference type="PROSITE" id="PS50977">
    <property type="entry name" value="HTH_TETR_2"/>
    <property type="match status" value="1"/>
</dbReference>
<keyword evidence="2" id="KW-0805">Transcription regulation</keyword>
<dbReference type="Pfam" id="PF00440">
    <property type="entry name" value="TetR_N"/>
    <property type="match status" value="1"/>
</dbReference>
<dbReference type="InterPro" id="IPR036271">
    <property type="entry name" value="Tet_transcr_reg_TetR-rel_C_sf"/>
</dbReference>
<evidence type="ECO:0000256" key="1">
    <source>
        <dbReference type="ARBA" id="ARBA00022491"/>
    </source>
</evidence>
<dbReference type="PANTHER" id="PTHR30055:SF234">
    <property type="entry name" value="HTH-TYPE TRANSCRIPTIONAL REGULATOR BETI"/>
    <property type="match status" value="1"/>
</dbReference>
<dbReference type="RefSeq" id="WP_254416901.1">
    <property type="nucleotide sequence ID" value="NZ_BAAAJB010000074.1"/>
</dbReference>
<evidence type="ECO:0000259" key="7">
    <source>
        <dbReference type="PROSITE" id="PS50977"/>
    </source>
</evidence>
<reference evidence="8" key="1">
    <citation type="submission" date="2022-06" db="EMBL/GenBank/DDBJ databases">
        <authorList>
            <person name="Ping M."/>
        </authorList>
    </citation>
    <scope>NUCLEOTIDE SEQUENCE</scope>
    <source>
        <strain evidence="8">JCM11759T</strain>
    </source>
</reference>
<dbReference type="PANTHER" id="PTHR30055">
    <property type="entry name" value="HTH-TYPE TRANSCRIPTIONAL REGULATOR RUTR"/>
    <property type="match status" value="1"/>
</dbReference>
<sequence>MDGVDTEVTANRRGRPPGDHPARRAELLRAAVSVLAREGYAGTSLRRVAQRAGCTTGAVTYYFASKKALLLALAEDCFDIYDAMLRDLSEGVDLRELLGEWLARTTGDPEFWPVMSQLLAQARFEPDLAEVVERRYARFRTAYTAIIAAEQRRGAVRDDIPAELLADQLTSVADGWMLMSPFEPERFTPDRAEALVDTAVALIAPTGPPATRPGPIGQWD</sequence>
<dbReference type="Proteomes" id="UP001055940">
    <property type="component" value="Chromosome"/>
</dbReference>